<keyword evidence="1" id="KW-0963">Cytoplasm</keyword>
<dbReference type="GO" id="GO:0003688">
    <property type="term" value="F:DNA replication origin binding"/>
    <property type="evidence" value="ECO:0007669"/>
    <property type="project" value="InterPro"/>
</dbReference>
<dbReference type="Gene3D" id="1.10.1750.10">
    <property type="match status" value="1"/>
</dbReference>
<evidence type="ECO:0000256" key="5">
    <source>
        <dbReference type="ARBA" id="ARBA00023121"/>
    </source>
</evidence>
<dbReference type="CDD" id="cd06571">
    <property type="entry name" value="Bac_DnaA_C"/>
    <property type="match status" value="1"/>
</dbReference>
<dbReference type="AlphaFoldDB" id="A0A517PFS7"/>
<evidence type="ECO:0000256" key="4">
    <source>
        <dbReference type="ARBA" id="ARBA00022840"/>
    </source>
</evidence>
<dbReference type="GO" id="GO:0005886">
    <property type="term" value="C:plasma membrane"/>
    <property type="evidence" value="ECO:0007669"/>
    <property type="project" value="TreeGrafter"/>
</dbReference>
<reference evidence="10 11" key="1">
    <citation type="submission" date="2019-02" db="EMBL/GenBank/DDBJ databases">
        <title>Deep-cultivation of Planctomycetes and their phenomic and genomic characterization uncovers novel biology.</title>
        <authorList>
            <person name="Wiegand S."/>
            <person name="Jogler M."/>
            <person name="Boedeker C."/>
            <person name="Pinto D."/>
            <person name="Vollmers J."/>
            <person name="Rivas-Marin E."/>
            <person name="Kohn T."/>
            <person name="Peeters S.H."/>
            <person name="Heuer A."/>
            <person name="Rast P."/>
            <person name="Oberbeckmann S."/>
            <person name="Bunk B."/>
            <person name="Jeske O."/>
            <person name="Meyerdierks A."/>
            <person name="Storesund J.E."/>
            <person name="Kallscheuer N."/>
            <person name="Luecker S."/>
            <person name="Lage O.M."/>
            <person name="Pohl T."/>
            <person name="Merkel B.J."/>
            <person name="Hornburger P."/>
            <person name="Mueller R.-W."/>
            <person name="Bruemmer F."/>
            <person name="Labrenz M."/>
            <person name="Spormann A.M."/>
            <person name="Op den Camp H."/>
            <person name="Overmann J."/>
            <person name="Amann R."/>
            <person name="Jetten M.S.M."/>
            <person name="Mascher T."/>
            <person name="Medema M.H."/>
            <person name="Devos D.P."/>
            <person name="Kaster A.-K."/>
            <person name="Ovreas L."/>
            <person name="Rohde M."/>
            <person name="Galperin M.Y."/>
            <person name="Jogler C."/>
        </authorList>
    </citation>
    <scope>NUCLEOTIDE SEQUENCE [LARGE SCALE GENOMIC DNA]</scope>
    <source>
        <strain evidence="10 11">HG66A1</strain>
    </source>
</reference>
<dbReference type="PROSITE" id="PS01008">
    <property type="entry name" value="DNAA"/>
    <property type="match status" value="1"/>
</dbReference>
<dbReference type="GO" id="GO:0005524">
    <property type="term" value="F:ATP binding"/>
    <property type="evidence" value="ECO:0007669"/>
    <property type="project" value="UniProtKB-KW"/>
</dbReference>
<dbReference type="PANTHER" id="PTHR30050">
    <property type="entry name" value="CHROMOSOMAL REPLICATION INITIATOR PROTEIN DNAA"/>
    <property type="match status" value="1"/>
</dbReference>
<evidence type="ECO:0000259" key="8">
    <source>
        <dbReference type="SMART" id="SM00382"/>
    </source>
</evidence>
<dbReference type="InterPro" id="IPR013317">
    <property type="entry name" value="DnaA_dom"/>
</dbReference>
<dbReference type="InterPro" id="IPR018312">
    <property type="entry name" value="Chromosome_initiator_DnaA_CS"/>
</dbReference>
<dbReference type="PANTHER" id="PTHR30050:SF2">
    <property type="entry name" value="CHROMOSOMAL REPLICATION INITIATOR PROTEIN DNAA"/>
    <property type="match status" value="1"/>
</dbReference>
<dbReference type="EMBL" id="CP036266">
    <property type="protein sequence ID" value="QDT18242.1"/>
    <property type="molecule type" value="Genomic_DNA"/>
</dbReference>
<evidence type="ECO:0000259" key="9">
    <source>
        <dbReference type="SMART" id="SM00760"/>
    </source>
</evidence>
<keyword evidence="3" id="KW-0547">Nucleotide-binding</keyword>
<dbReference type="InterPro" id="IPR013159">
    <property type="entry name" value="DnaA_C"/>
</dbReference>
<evidence type="ECO:0000256" key="1">
    <source>
        <dbReference type="ARBA" id="ARBA00022490"/>
    </source>
</evidence>
<dbReference type="InterPro" id="IPR027417">
    <property type="entry name" value="P-loop_NTPase"/>
</dbReference>
<accession>A0A517PFS7</accession>
<protein>
    <submittedName>
        <fullName evidence="10">Chromosomal replication initiator protein DnaA</fullName>
    </submittedName>
</protein>
<dbReference type="GO" id="GO:0006270">
    <property type="term" value="P:DNA replication initiation"/>
    <property type="evidence" value="ECO:0007669"/>
    <property type="project" value="InterPro"/>
</dbReference>
<evidence type="ECO:0000313" key="10">
    <source>
        <dbReference type="EMBL" id="QDT18242.1"/>
    </source>
</evidence>
<keyword evidence="2 7" id="KW-0235">DNA replication</keyword>
<dbReference type="SUPFAM" id="SSF52540">
    <property type="entry name" value="P-loop containing nucleoside triphosphate hydrolases"/>
    <property type="match status" value="1"/>
</dbReference>
<organism evidence="10 11">
    <name type="scientific">Gimesia chilikensis</name>
    <dbReference type="NCBI Taxonomy" id="2605989"/>
    <lineage>
        <taxon>Bacteria</taxon>
        <taxon>Pseudomonadati</taxon>
        <taxon>Planctomycetota</taxon>
        <taxon>Planctomycetia</taxon>
        <taxon>Planctomycetales</taxon>
        <taxon>Planctomycetaceae</taxon>
        <taxon>Gimesia</taxon>
    </lineage>
</organism>
<dbReference type="InterPro" id="IPR010921">
    <property type="entry name" value="Trp_repressor/repl_initiator"/>
</dbReference>
<dbReference type="RefSeq" id="WP_197993740.1">
    <property type="nucleotide sequence ID" value="NZ_CP036266.1"/>
</dbReference>
<dbReference type="SUPFAM" id="SSF48295">
    <property type="entry name" value="TrpR-like"/>
    <property type="match status" value="1"/>
</dbReference>
<evidence type="ECO:0000256" key="7">
    <source>
        <dbReference type="RuleBase" id="RU004227"/>
    </source>
</evidence>
<feature type="domain" description="AAA+ ATPase" evidence="8">
    <location>
        <begin position="41"/>
        <end position="169"/>
    </location>
</feature>
<dbReference type="Gene3D" id="3.40.50.300">
    <property type="entry name" value="P-loop containing nucleotide triphosphate hydrolases"/>
    <property type="match status" value="1"/>
</dbReference>
<keyword evidence="11" id="KW-1185">Reference proteome</keyword>
<sequence length="345" mass="38932">MMSKSGPSQQQSFETPFKILKEYQYASTAVTELLHSLETPDPQLIYLYGPSGCGKSALIHHLLPEYLALHPGAEWELLTASEFAARFALASSNQQIADFQKGLRGLDLLILEDVHSLENRSHTQQELLSTLDDILGQGGRIIVSATKPPGELALFLKKLTNRFHGGICAAIPPLDFQSRQELLEFWAEVEAIPLPKKELTLIAQKKDLSPRELFAVLKQLQTVSRINRQPLDSRFVKQYLQGNLEPPRTSTAKITRAVCQEFKTTLAEIRSANRSQQYVLPRQCAMFLSRELTDESLAKIANYFNRKNHSTVIHACRQIQTDLEKSPGLRQQISRIKQQLGVYLL</sequence>
<evidence type="ECO:0000256" key="2">
    <source>
        <dbReference type="ARBA" id="ARBA00022705"/>
    </source>
</evidence>
<dbReference type="SMART" id="SM00760">
    <property type="entry name" value="Bac_DnaA_C"/>
    <property type="match status" value="1"/>
</dbReference>
<gene>
    <name evidence="10" type="primary">dnaA_1</name>
    <name evidence="10" type="ORF">HG66A1_00010</name>
</gene>
<comment type="similarity">
    <text evidence="7">Belongs to the DnaA family.</text>
</comment>
<name>A0A517PFS7_9PLAN</name>
<dbReference type="SMART" id="SM00382">
    <property type="entry name" value="AAA"/>
    <property type="match status" value="1"/>
</dbReference>
<proteinExistence type="inferred from homology"/>
<evidence type="ECO:0000256" key="3">
    <source>
        <dbReference type="ARBA" id="ARBA00022741"/>
    </source>
</evidence>
<dbReference type="GO" id="GO:0008289">
    <property type="term" value="F:lipid binding"/>
    <property type="evidence" value="ECO:0007669"/>
    <property type="project" value="UniProtKB-KW"/>
</dbReference>
<keyword evidence="4" id="KW-0067">ATP-binding</keyword>
<evidence type="ECO:0000313" key="11">
    <source>
        <dbReference type="Proteomes" id="UP000320421"/>
    </source>
</evidence>
<dbReference type="InterPro" id="IPR020591">
    <property type="entry name" value="Chromosome_initiator_DnaA-like"/>
</dbReference>
<keyword evidence="5" id="KW-0446">Lipid-binding</keyword>
<keyword evidence="6" id="KW-0238">DNA-binding</keyword>
<dbReference type="Proteomes" id="UP000320421">
    <property type="component" value="Chromosome"/>
</dbReference>
<dbReference type="InterPro" id="IPR003593">
    <property type="entry name" value="AAA+_ATPase"/>
</dbReference>
<feature type="domain" description="Chromosomal replication initiator DnaA C-terminal" evidence="9">
    <location>
        <begin position="250"/>
        <end position="319"/>
    </location>
</feature>
<dbReference type="PRINTS" id="PR00051">
    <property type="entry name" value="DNAA"/>
</dbReference>
<dbReference type="Gene3D" id="1.10.8.60">
    <property type="match status" value="1"/>
</dbReference>
<evidence type="ECO:0000256" key="6">
    <source>
        <dbReference type="ARBA" id="ARBA00023125"/>
    </source>
</evidence>
<dbReference type="GO" id="GO:0006275">
    <property type="term" value="P:regulation of DNA replication"/>
    <property type="evidence" value="ECO:0007669"/>
    <property type="project" value="InterPro"/>
</dbReference>
<dbReference type="Pfam" id="PF00308">
    <property type="entry name" value="Bac_DnaA"/>
    <property type="match status" value="1"/>
</dbReference>
<dbReference type="CDD" id="cd00009">
    <property type="entry name" value="AAA"/>
    <property type="match status" value="1"/>
</dbReference>
<dbReference type="Pfam" id="PF08299">
    <property type="entry name" value="Bac_DnaA_C"/>
    <property type="match status" value="1"/>
</dbReference>